<keyword evidence="5" id="KW-1185">Reference proteome</keyword>
<dbReference type="InterPro" id="IPR003477">
    <property type="entry name" value="PemK-like"/>
</dbReference>
<keyword evidence="2" id="KW-1277">Toxin-antitoxin system</keyword>
<evidence type="ECO:0000313" key="5">
    <source>
        <dbReference type="Proteomes" id="UP000198923"/>
    </source>
</evidence>
<evidence type="ECO:0000313" key="4">
    <source>
        <dbReference type="EMBL" id="SDI34571.1"/>
    </source>
</evidence>
<dbReference type="GO" id="GO:0003677">
    <property type="term" value="F:DNA binding"/>
    <property type="evidence" value="ECO:0007669"/>
    <property type="project" value="InterPro"/>
</dbReference>
<sequence>MTEAMELLRGPLSAIVVLGFLAAVIYGFVCLVRWIRAAPYRFQPQVHDTPPDTGWRSRPSPGQIWWAVVPYADGTGGKVRPCLVIRTHGRGVEVLKITSQDKSHRKNYISIPTTRWDPRAQKDSWLDLAASQFIYDHAFRRRAGNCDDETWSRVARHHRTGWVYDPNLHR</sequence>
<dbReference type="EMBL" id="FNCN01000045">
    <property type="protein sequence ID" value="SDI34571.1"/>
    <property type="molecule type" value="Genomic_DNA"/>
</dbReference>
<dbReference type="RefSeq" id="WP_218126056.1">
    <property type="nucleotide sequence ID" value="NZ_FNCN01000045.1"/>
</dbReference>
<dbReference type="InterPro" id="IPR011067">
    <property type="entry name" value="Plasmid_toxin/cell-grow_inhib"/>
</dbReference>
<name>A0A1G8JTV8_9ACTN</name>
<keyword evidence="3" id="KW-1133">Transmembrane helix</keyword>
<evidence type="ECO:0000256" key="1">
    <source>
        <dbReference type="ARBA" id="ARBA00007521"/>
    </source>
</evidence>
<dbReference type="Pfam" id="PF02452">
    <property type="entry name" value="PemK_toxin"/>
    <property type="match status" value="1"/>
</dbReference>
<evidence type="ECO:0000256" key="3">
    <source>
        <dbReference type="SAM" id="Phobius"/>
    </source>
</evidence>
<dbReference type="SUPFAM" id="SSF50118">
    <property type="entry name" value="Cell growth inhibitor/plasmid maintenance toxic component"/>
    <property type="match status" value="1"/>
</dbReference>
<dbReference type="AlphaFoldDB" id="A0A1G8JTV8"/>
<proteinExistence type="inferred from homology"/>
<accession>A0A1G8JTV8</accession>
<comment type="similarity">
    <text evidence="1">Belongs to the PemK/MazF family.</text>
</comment>
<feature type="transmembrane region" description="Helical" evidence="3">
    <location>
        <begin position="12"/>
        <end position="35"/>
    </location>
</feature>
<organism evidence="4 5">
    <name type="scientific">Sinosporangium album</name>
    <dbReference type="NCBI Taxonomy" id="504805"/>
    <lineage>
        <taxon>Bacteria</taxon>
        <taxon>Bacillati</taxon>
        <taxon>Actinomycetota</taxon>
        <taxon>Actinomycetes</taxon>
        <taxon>Streptosporangiales</taxon>
        <taxon>Streptosporangiaceae</taxon>
        <taxon>Sinosporangium</taxon>
    </lineage>
</organism>
<dbReference type="Proteomes" id="UP000198923">
    <property type="component" value="Unassembled WGS sequence"/>
</dbReference>
<dbReference type="Gene3D" id="2.30.30.110">
    <property type="match status" value="1"/>
</dbReference>
<gene>
    <name evidence="4" type="ORF">SAMN05421505_14523</name>
</gene>
<protein>
    <submittedName>
        <fullName evidence="4">PemK-like, MazF-like toxin of type II toxin-antitoxin system</fullName>
    </submittedName>
</protein>
<keyword evidence="3" id="KW-0812">Transmembrane</keyword>
<reference evidence="4 5" key="1">
    <citation type="submission" date="2016-10" db="EMBL/GenBank/DDBJ databases">
        <authorList>
            <person name="de Groot N.N."/>
        </authorList>
    </citation>
    <scope>NUCLEOTIDE SEQUENCE [LARGE SCALE GENOMIC DNA]</scope>
    <source>
        <strain evidence="4 5">CPCC 201354</strain>
    </source>
</reference>
<dbReference type="STRING" id="504805.SAMN05421505_14523"/>
<evidence type="ECO:0000256" key="2">
    <source>
        <dbReference type="ARBA" id="ARBA00022649"/>
    </source>
</evidence>
<keyword evidence="3" id="KW-0472">Membrane</keyword>